<organism evidence="3 4">
    <name type="scientific">Immersiella caudata</name>
    <dbReference type="NCBI Taxonomy" id="314043"/>
    <lineage>
        <taxon>Eukaryota</taxon>
        <taxon>Fungi</taxon>
        <taxon>Dikarya</taxon>
        <taxon>Ascomycota</taxon>
        <taxon>Pezizomycotina</taxon>
        <taxon>Sordariomycetes</taxon>
        <taxon>Sordariomycetidae</taxon>
        <taxon>Sordariales</taxon>
        <taxon>Lasiosphaeriaceae</taxon>
        <taxon>Immersiella</taxon>
    </lineage>
</organism>
<dbReference type="InterPro" id="IPR031348">
    <property type="entry name" value="PigL_N"/>
</dbReference>
<reference evidence="3" key="1">
    <citation type="submission" date="2023-06" db="EMBL/GenBank/DDBJ databases">
        <title>Genome-scale phylogeny and comparative genomics of the fungal order Sordariales.</title>
        <authorList>
            <consortium name="Lawrence Berkeley National Laboratory"/>
            <person name="Hensen N."/>
            <person name="Bonometti L."/>
            <person name="Westerberg I."/>
            <person name="Brannstrom I.O."/>
            <person name="Guillou S."/>
            <person name="Cros-Aarteil S."/>
            <person name="Calhoun S."/>
            <person name="Haridas S."/>
            <person name="Kuo A."/>
            <person name="Mondo S."/>
            <person name="Pangilinan J."/>
            <person name="Riley R."/>
            <person name="Labutti K."/>
            <person name="Andreopoulos B."/>
            <person name="Lipzen A."/>
            <person name="Chen C."/>
            <person name="Yanf M."/>
            <person name="Daum C."/>
            <person name="Ng V."/>
            <person name="Clum A."/>
            <person name="Steindorff A."/>
            <person name="Ohm R."/>
            <person name="Martin F."/>
            <person name="Silar P."/>
            <person name="Natvig D."/>
            <person name="Lalanne C."/>
            <person name="Gautier V."/>
            <person name="Ament-Velasquez S.L."/>
            <person name="Kruys A."/>
            <person name="Hutchinson M.I."/>
            <person name="Powell A.J."/>
            <person name="Barry K."/>
            <person name="Miller A.N."/>
            <person name="Grigoriev I.V."/>
            <person name="Debuchy R."/>
            <person name="Gladieux P."/>
            <person name="Thoren M.H."/>
            <person name="Johannesson H."/>
        </authorList>
    </citation>
    <scope>NUCLEOTIDE SEQUENCE</scope>
    <source>
        <strain evidence="3">CBS 606.72</strain>
    </source>
</reference>
<comment type="caution">
    <text evidence="3">The sequence shown here is derived from an EMBL/GenBank/DDBJ whole genome shotgun (WGS) entry which is preliminary data.</text>
</comment>
<accession>A0AA40CE60</accession>
<keyword evidence="4" id="KW-1185">Reference proteome</keyword>
<proteinExistence type="predicted"/>
<protein>
    <recommendedName>
        <fullName evidence="2">Azaphilone pigments biosynthesis cluster protein L N-terminal domain-containing protein</fullName>
    </recommendedName>
</protein>
<dbReference type="Proteomes" id="UP001175000">
    <property type="component" value="Unassembled WGS sequence"/>
</dbReference>
<gene>
    <name evidence="3" type="ORF">B0T14DRAFT_86861</name>
</gene>
<evidence type="ECO:0000256" key="1">
    <source>
        <dbReference type="SAM" id="MobiDB-lite"/>
    </source>
</evidence>
<evidence type="ECO:0000313" key="4">
    <source>
        <dbReference type="Proteomes" id="UP001175000"/>
    </source>
</evidence>
<feature type="compositionally biased region" description="Polar residues" evidence="1">
    <location>
        <begin position="318"/>
        <end position="328"/>
    </location>
</feature>
<feature type="region of interest" description="Disordered" evidence="1">
    <location>
        <begin position="305"/>
        <end position="331"/>
    </location>
</feature>
<feature type="domain" description="Azaphilone pigments biosynthesis cluster protein L N-terminal" evidence="2">
    <location>
        <begin position="1"/>
        <end position="188"/>
    </location>
</feature>
<dbReference type="EMBL" id="JAULSU010000001">
    <property type="protein sequence ID" value="KAK0634144.1"/>
    <property type="molecule type" value="Genomic_DNA"/>
</dbReference>
<feature type="region of interest" description="Disordered" evidence="1">
    <location>
        <begin position="187"/>
        <end position="206"/>
    </location>
</feature>
<sequence>MDPLSVAASVFGLLTAGAKITSVLFNFAGSVSNASSVVASLVRKMNDIEAALCSLQAYINGSTQPSTDRGALIQLEHVLTTLTGCVTTHSELQCIVDDLDTSADMNTMGKLKWTRHEGTINLILQRLQSHKLSLTLMLTILQCQNLQEAQNSNRNLCVLMEQVLASNKDLAARIRGLERDGSILSQSAQDNASTIQPAGQQRPSTSIDMGISAPRFTFDEDLEASRAHNRAVNRHSMSSFASTALYTTALSVFSKLSLSQVSNISFFALPVYLDDLANKQFYIFGDEGVLQIPEDDKLTVEKASAPSLKATGSDHDTTPTSSPANTHSPLAPSRLLGRFARRRKPVISGPQDAVHVTHLRYDFSRKGLVGV</sequence>
<dbReference type="AlphaFoldDB" id="A0AA40CE60"/>
<evidence type="ECO:0000313" key="3">
    <source>
        <dbReference type="EMBL" id="KAK0634144.1"/>
    </source>
</evidence>
<name>A0AA40CE60_9PEZI</name>
<dbReference type="Pfam" id="PF17111">
    <property type="entry name" value="PigL_N"/>
    <property type="match status" value="1"/>
</dbReference>
<evidence type="ECO:0000259" key="2">
    <source>
        <dbReference type="Pfam" id="PF17111"/>
    </source>
</evidence>